<reference evidence="2 3" key="1">
    <citation type="submission" date="2019-04" db="EMBL/GenBank/DDBJ databases">
        <authorList>
            <person name="Hwang J.C."/>
        </authorList>
    </citation>
    <scope>NUCLEOTIDE SEQUENCE [LARGE SCALE GENOMIC DNA]</scope>
    <source>
        <strain evidence="2 3">IMCC35002</strain>
    </source>
</reference>
<dbReference type="Pfam" id="PF04371">
    <property type="entry name" value="PAD_porph"/>
    <property type="match status" value="1"/>
</dbReference>
<proteinExistence type="predicted"/>
<dbReference type="InterPro" id="IPR007466">
    <property type="entry name" value="Peptidyl-Arg-deiminase_porph"/>
</dbReference>
<dbReference type="AlphaFoldDB" id="A0A4U1BQX4"/>
<evidence type="ECO:0000256" key="1">
    <source>
        <dbReference type="ARBA" id="ARBA00022801"/>
    </source>
</evidence>
<dbReference type="Proteomes" id="UP000305675">
    <property type="component" value="Unassembled WGS sequence"/>
</dbReference>
<dbReference type="PANTHER" id="PTHR31377">
    <property type="entry name" value="AGMATINE DEIMINASE-RELATED"/>
    <property type="match status" value="1"/>
</dbReference>
<evidence type="ECO:0000313" key="2">
    <source>
        <dbReference type="EMBL" id="TKB56742.1"/>
    </source>
</evidence>
<dbReference type="OrthoDB" id="9808013at2"/>
<name>A0A4U1BQX4_9GAMM</name>
<protein>
    <submittedName>
        <fullName evidence="2">Agmatine deiminase family protein</fullName>
    </submittedName>
</protein>
<keyword evidence="1" id="KW-0378">Hydrolase</keyword>
<dbReference type="EMBL" id="SWCJ01000003">
    <property type="protein sequence ID" value="TKB56742.1"/>
    <property type="molecule type" value="Genomic_DNA"/>
</dbReference>
<comment type="caution">
    <text evidence="2">The sequence shown here is derived from an EMBL/GenBank/DDBJ whole genome shotgun (WGS) entry which is preliminary data.</text>
</comment>
<dbReference type="RefSeq" id="WP_136862546.1">
    <property type="nucleotide sequence ID" value="NZ_SWCJ01000003.1"/>
</dbReference>
<dbReference type="PANTHER" id="PTHR31377:SF0">
    <property type="entry name" value="AGMATINE DEIMINASE-RELATED"/>
    <property type="match status" value="1"/>
</dbReference>
<dbReference type="GO" id="GO:0004668">
    <property type="term" value="F:protein-arginine deiminase activity"/>
    <property type="evidence" value="ECO:0007669"/>
    <property type="project" value="InterPro"/>
</dbReference>
<organism evidence="2 3">
    <name type="scientific">Ferrimonas aestuarii</name>
    <dbReference type="NCBI Taxonomy" id="2569539"/>
    <lineage>
        <taxon>Bacteria</taxon>
        <taxon>Pseudomonadati</taxon>
        <taxon>Pseudomonadota</taxon>
        <taxon>Gammaproteobacteria</taxon>
        <taxon>Alteromonadales</taxon>
        <taxon>Ferrimonadaceae</taxon>
        <taxon>Ferrimonas</taxon>
    </lineage>
</organism>
<accession>A0A4U1BQX4</accession>
<sequence length="341" mass="37626">MNLSSWQMPPEWHPHAGCWLAWPCRDEIWGLGVDAAKRAYAEVIDAISQSEPVTLLVRPEQLAEAQKMVPSRNVTLVPMALDDSWARDTMPLFVATPHGQQGAVNFRFNAWGEKFTPYAQDAAMGQLVLDRLAQQRPCFTGINSKLILEGGSIHVDGEGTLLTTSECLLNPNRNPHLTQAQIETELCQQLGADKVLWLPNGVYGDVDTDGHVDNIATFTAPGRVLTMSSDSRSSPNYERYQANHDALAEMQDAKGRSLTVVDIPEPEQTELNGEVLALSYINYYLANEAVVMPAFGQSDRDQEAQRIIQAEFTNREVVVIDAMPILAGGGGIHCITMQEPR</sequence>
<evidence type="ECO:0000313" key="3">
    <source>
        <dbReference type="Proteomes" id="UP000305675"/>
    </source>
</evidence>
<dbReference type="GO" id="GO:0009446">
    <property type="term" value="P:putrescine biosynthetic process"/>
    <property type="evidence" value="ECO:0007669"/>
    <property type="project" value="InterPro"/>
</dbReference>
<dbReference type="GO" id="GO:0047632">
    <property type="term" value="F:agmatine deiminase activity"/>
    <property type="evidence" value="ECO:0007669"/>
    <property type="project" value="TreeGrafter"/>
</dbReference>
<keyword evidence="3" id="KW-1185">Reference proteome</keyword>
<dbReference type="Gene3D" id="3.75.10.10">
    <property type="entry name" value="L-arginine/glycine Amidinotransferase, Chain A"/>
    <property type="match status" value="1"/>
</dbReference>
<gene>
    <name evidence="2" type="ORF">FCL42_06320</name>
</gene>
<dbReference type="SUPFAM" id="SSF55909">
    <property type="entry name" value="Pentein"/>
    <property type="match status" value="1"/>
</dbReference>